<dbReference type="EMBL" id="MT771343">
    <property type="protein sequence ID" value="QOC56085.1"/>
    <property type="molecule type" value="Genomic_DNA"/>
</dbReference>
<gene>
    <name evidence="2" type="primary">87</name>
    <name evidence="2" type="ORF">SEA_CLOWN_87</name>
</gene>
<reference evidence="2 3" key="1">
    <citation type="submission" date="2020-07" db="EMBL/GenBank/DDBJ databases">
        <authorList>
            <person name="Bortz R.L."/>
            <person name="Bai C."/>
            <person name="Brody A."/>
            <person name="Douse D."/>
            <person name="Feder N.M."/>
            <person name="Fischer E."/>
            <person name="Kim I."/>
            <person name="Kornbau S."/>
            <person name="Malek C.E."/>
            <person name="Menendez J.A."/>
            <person name="Moore R.J."/>
            <person name="Pinkovsky V.I."/>
            <person name="Raghavan D."/>
            <person name="Reznik A.S."/>
            <person name="Sciarra A.R."/>
            <person name="Starinsky S.F."/>
            <person name="Vaughan O."/>
            <person name="Walker S.E."/>
            <person name="Wiemann J."/>
            <person name="Butela K.A."/>
            <person name="Garlena R.A."/>
            <person name="Russell D.A."/>
            <person name="Pope W.H."/>
            <person name="Jacobs-Sera D."/>
            <person name="Hatfull G.F."/>
        </authorList>
    </citation>
    <scope>NUCLEOTIDE SEQUENCE [LARGE SCALE GENOMIC DNA]</scope>
</reference>
<feature type="region of interest" description="Disordered" evidence="1">
    <location>
        <begin position="1"/>
        <end position="23"/>
    </location>
</feature>
<name>A0A7L7SU97_9CAUD</name>
<sequence>MRCSGSGRWHVGHAPVHTPHQITRGYCPECGRHHALTRDGRLYRHNAPGPPIRE</sequence>
<organism evidence="2 3">
    <name type="scientific">Gordonia phage Clown</name>
    <dbReference type="NCBI Taxonomy" id="2759393"/>
    <lineage>
        <taxon>Viruses</taxon>
        <taxon>Duplodnaviria</taxon>
        <taxon>Heunggongvirae</taxon>
        <taxon>Uroviricota</taxon>
        <taxon>Caudoviricetes</taxon>
        <taxon>Stackebrandtviridae</taxon>
        <taxon>Frickvirinae</taxon>
        <taxon>Clownvirus</taxon>
        <taxon>Clownvirus clown</taxon>
    </lineage>
</organism>
<dbReference type="KEGG" id="vg:65128417"/>
<proteinExistence type="predicted"/>
<dbReference type="Proteomes" id="UP000516645">
    <property type="component" value="Segment"/>
</dbReference>
<accession>A0A7L7SU97</accession>
<evidence type="ECO:0000313" key="3">
    <source>
        <dbReference type="Proteomes" id="UP000516645"/>
    </source>
</evidence>
<keyword evidence="3" id="KW-1185">Reference proteome</keyword>
<dbReference type="GeneID" id="65128417"/>
<evidence type="ECO:0000256" key="1">
    <source>
        <dbReference type="SAM" id="MobiDB-lite"/>
    </source>
</evidence>
<protein>
    <submittedName>
        <fullName evidence="2">Uncharacterized protein</fullName>
    </submittedName>
</protein>
<dbReference type="RefSeq" id="YP_010110127.1">
    <property type="nucleotide sequence ID" value="NC_055867.1"/>
</dbReference>
<evidence type="ECO:0000313" key="2">
    <source>
        <dbReference type="EMBL" id="QOC56085.1"/>
    </source>
</evidence>